<dbReference type="InterPro" id="IPR051686">
    <property type="entry name" value="Lipoprotein_DolP"/>
</dbReference>
<evidence type="ECO:0000259" key="1">
    <source>
        <dbReference type="PROSITE" id="PS50914"/>
    </source>
</evidence>
<dbReference type="PANTHER" id="PTHR34606:SF15">
    <property type="entry name" value="BON DOMAIN-CONTAINING PROTEIN"/>
    <property type="match status" value="1"/>
</dbReference>
<dbReference type="InterPro" id="IPR014004">
    <property type="entry name" value="Transpt-assoc_nodulatn_dom_bac"/>
</dbReference>
<reference evidence="2 3" key="1">
    <citation type="journal article" date="2013" name="Curr. Biol.">
        <title>The Genome of the Foraminiferan Reticulomyxa filosa.</title>
        <authorList>
            <person name="Glockner G."/>
            <person name="Hulsmann N."/>
            <person name="Schleicher M."/>
            <person name="Noegel A.A."/>
            <person name="Eichinger L."/>
            <person name="Gallinger C."/>
            <person name="Pawlowski J."/>
            <person name="Sierra R."/>
            <person name="Euteneuer U."/>
            <person name="Pillet L."/>
            <person name="Moustafa A."/>
            <person name="Platzer M."/>
            <person name="Groth M."/>
            <person name="Szafranski K."/>
            <person name="Schliwa M."/>
        </authorList>
    </citation>
    <scope>NUCLEOTIDE SEQUENCE [LARGE SCALE GENOMIC DNA]</scope>
</reference>
<dbReference type="AlphaFoldDB" id="X6LB41"/>
<evidence type="ECO:0000313" key="3">
    <source>
        <dbReference type="Proteomes" id="UP000023152"/>
    </source>
</evidence>
<name>X6LB41_RETFI</name>
<dbReference type="EMBL" id="ASPP01045871">
    <property type="protein sequence ID" value="ETN98758.1"/>
    <property type="molecule type" value="Genomic_DNA"/>
</dbReference>
<gene>
    <name evidence="2" type="ORF">RFI_38731</name>
</gene>
<protein>
    <submittedName>
        <fullName evidence="2">Transport-associated protein</fullName>
    </submittedName>
</protein>
<dbReference type="Pfam" id="PF04972">
    <property type="entry name" value="BON"/>
    <property type="match status" value="2"/>
</dbReference>
<organism evidence="2 3">
    <name type="scientific">Reticulomyxa filosa</name>
    <dbReference type="NCBI Taxonomy" id="46433"/>
    <lineage>
        <taxon>Eukaryota</taxon>
        <taxon>Sar</taxon>
        <taxon>Rhizaria</taxon>
        <taxon>Retaria</taxon>
        <taxon>Foraminifera</taxon>
        <taxon>Monothalamids</taxon>
        <taxon>Reticulomyxidae</taxon>
        <taxon>Reticulomyxa</taxon>
    </lineage>
</organism>
<dbReference type="PANTHER" id="PTHR34606">
    <property type="entry name" value="BON DOMAIN-CONTAINING PROTEIN"/>
    <property type="match status" value="1"/>
</dbReference>
<feature type="domain" description="BON" evidence="1">
    <location>
        <begin position="13"/>
        <end position="82"/>
    </location>
</feature>
<dbReference type="Proteomes" id="UP000023152">
    <property type="component" value="Unassembled WGS sequence"/>
</dbReference>
<dbReference type="OrthoDB" id="568083at2759"/>
<accession>X6LB41</accession>
<dbReference type="InterPro" id="IPR007055">
    <property type="entry name" value="BON_dom"/>
</dbReference>
<comment type="caution">
    <text evidence="2">The sequence shown here is derived from an EMBL/GenBank/DDBJ whole genome shotgun (WGS) entry which is preliminary data.</text>
</comment>
<evidence type="ECO:0000313" key="2">
    <source>
        <dbReference type="EMBL" id="ETN98758.1"/>
    </source>
</evidence>
<dbReference type="PROSITE" id="PS50914">
    <property type="entry name" value="BON"/>
    <property type="match status" value="2"/>
</dbReference>
<dbReference type="Gene3D" id="3.30.1340.30">
    <property type="match status" value="1"/>
</dbReference>
<feature type="domain" description="BON" evidence="1">
    <location>
        <begin position="102"/>
        <end position="169"/>
    </location>
</feature>
<keyword evidence="3" id="KW-1185">Reference proteome</keyword>
<proteinExistence type="predicted"/>
<dbReference type="SMART" id="SM00749">
    <property type="entry name" value="BON"/>
    <property type="match status" value="2"/>
</dbReference>
<sequence>MKDTINRVEGAISDTAITSIIKAKYLADSEVSALKIKVETDHGEVLLSGNVPSEESAEHAITLAEDTNATASLIACNFSATALATTSAKVTDESSTVKNVVSDSAITAAVKSKFIADSDIKSLSIHVETVNGKVTLIGQVPSAAMKEKAIDIAKNSDGVAEVISKLTVK</sequence>